<reference evidence="1" key="1">
    <citation type="submission" date="2019-08" db="EMBL/GenBank/DDBJ databases">
        <authorList>
            <person name="Kucharzyk K."/>
            <person name="Murdoch R.W."/>
            <person name="Higgins S."/>
            <person name="Loffler F."/>
        </authorList>
    </citation>
    <scope>NUCLEOTIDE SEQUENCE</scope>
</reference>
<organism evidence="1">
    <name type="scientific">bioreactor metagenome</name>
    <dbReference type="NCBI Taxonomy" id="1076179"/>
    <lineage>
        <taxon>unclassified sequences</taxon>
        <taxon>metagenomes</taxon>
        <taxon>ecological metagenomes</taxon>
    </lineage>
</organism>
<sequence length="101" mass="11573">MTIALVGKFDASTYVQYRELENINIKNYPVNSLINNNDPVTRNLRAFFYYYNDFPAVVMTSTESEKYGELQEVKLMSCYPSDGSIEIIDNVLVVKLSDISK</sequence>
<name>A0A645GFB8_9ZZZZ</name>
<comment type="caution">
    <text evidence="1">The sequence shown here is derived from an EMBL/GenBank/DDBJ whole genome shotgun (WGS) entry which is preliminary data.</text>
</comment>
<evidence type="ECO:0000313" key="1">
    <source>
        <dbReference type="EMBL" id="MPN25607.1"/>
    </source>
</evidence>
<dbReference type="AlphaFoldDB" id="A0A645GFB8"/>
<accession>A0A645GFB8</accession>
<proteinExistence type="predicted"/>
<gene>
    <name evidence="1" type="ORF">SDC9_173019</name>
</gene>
<protein>
    <submittedName>
        <fullName evidence="1">Uncharacterized protein</fullName>
    </submittedName>
</protein>
<dbReference type="EMBL" id="VSSQ01074842">
    <property type="protein sequence ID" value="MPN25607.1"/>
    <property type="molecule type" value="Genomic_DNA"/>
</dbReference>